<comment type="caution">
    <text evidence="1">The sequence shown here is derived from an EMBL/GenBank/DDBJ whole genome shotgun (WGS) entry which is preliminary data.</text>
</comment>
<dbReference type="Pfam" id="PF03741">
    <property type="entry name" value="TerC"/>
    <property type="match status" value="1"/>
</dbReference>
<dbReference type="Proteomes" id="UP000326789">
    <property type="component" value="Unassembled WGS sequence"/>
</dbReference>
<gene>
    <name evidence="1" type="ORF">F2P58_12825</name>
</gene>
<evidence type="ECO:0000313" key="1">
    <source>
        <dbReference type="EMBL" id="KAB0288323.1"/>
    </source>
</evidence>
<evidence type="ECO:0000313" key="2">
    <source>
        <dbReference type="Proteomes" id="UP000326789"/>
    </source>
</evidence>
<protein>
    <submittedName>
        <fullName evidence="1">Uncharacterized protein</fullName>
    </submittedName>
</protein>
<dbReference type="EMBL" id="VWSE01000006">
    <property type="protein sequence ID" value="KAB0288323.1"/>
    <property type="molecule type" value="Genomic_DNA"/>
</dbReference>
<reference evidence="1 2" key="1">
    <citation type="submission" date="2019-09" db="EMBL/GenBank/DDBJ databases">
        <title>Whole genome sequence of Vibrio fortis.</title>
        <authorList>
            <person name="Das S.K."/>
        </authorList>
    </citation>
    <scope>NUCLEOTIDE SEQUENCE [LARGE SCALE GENOMIC DNA]</scope>
    <source>
        <strain evidence="1 2">AN60</strain>
    </source>
</reference>
<dbReference type="GO" id="GO:0016020">
    <property type="term" value="C:membrane"/>
    <property type="evidence" value="ECO:0007669"/>
    <property type="project" value="InterPro"/>
</dbReference>
<sequence>MLEVILGVDNVIFISILVEDLPERLQRRVRNLGISLALSESSAKN</sequence>
<name>A0A5N3R1N9_9VIBR</name>
<organism evidence="1 2">
    <name type="scientific">Vibrio fortis</name>
    <dbReference type="NCBI Taxonomy" id="212667"/>
    <lineage>
        <taxon>Bacteria</taxon>
        <taxon>Pseudomonadati</taxon>
        <taxon>Pseudomonadota</taxon>
        <taxon>Gammaproteobacteria</taxon>
        <taxon>Vibrionales</taxon>
        <taxon>Vibrionaceae</taxon>
        <taxon>Vibrio</taxon>
    </lineage>
</organism>
<dbReference type="AlphaFoldDB" id="A0A5N3R1N9"/>
<dbReference type="InterPro" id="IPR005496">
    <property type="entry name" value="Integral_membrane_TerC"/>
</dbReference>
<proteinExistence type="predicted"/>
<accession>A0A5N3R1N9</accession>